<dbReference type="InterPro" id="IPR039060">
    <property type="entry name" value="Antitox_HigA"/>
</dbReference>
<keyword evidence="2" id="KW-1185">Reference proteome</keyword>
<accession>A0A0S6W4L6</accession>
<dbReference type="HOGENOM" id="CLU_125852_2_0_0"/>
<dbReference type="InterPro" id="IPR010982">
    <property type="entry name" value="Lambda_DNA-bd_dom_sf"/>
</dbReference>
<dbReference type="PANTHER" id="PTHR40455">
    <property type="entry name" value="ANTITOXIN HIGA"/>
    <property type="match status" value="1"/>
</dbReference>
<name>A0A0S6W4L6_9BACT</name>
<sequence>MIRPRLIKTEDEYQAVLARIEQLMDAEPDTPECDELELLSTLVEVYEDEHYPINFPDPISAIQFRMEQLGFTPQNLMPFIGSRSRVSEILNHKRPLTLRMIRLLHQGLGIPAEILLQDAQVSRVATLKSEQSACR</sequence>
<dbReference type="Proteomes" id="UP000030700">
    <property type="component" value="Unassembled WGS sequence"/>
</dbReference>
<evidence type="ECO:0000313" key="1">
    <source>
        <dbReference type="EMBL" id="GAK52918.1"/>
    </source>
</evidence>
<gene>
    <name evidence="1" type="ORF">U14_04176</name>
</gene>
<dbReference type="PANTHER" id="PTHR40455:SF1">
    <property type="entry name" value="ANTITOXIN HIGA"/>
    <property type="match status" value="1"/>
</dbReference>
<dbReference type="Gene3D" id="1.10.260.40">
    <property type="entry name" value="lambda repressor-like DNA-binding domains"/>
    <property type="match status" value="1"/>
</dbReference>
<dbReference type="AlphaFoldDB" id="A0A0S6W4L6"/>
<dbReference type="GO" id="GO:0001046">
    <property type="term" value="F:core promoter sequence-specific DNA binding"/>
    <property type="evidence" value="ECO:0007669"/>
    <property type="project" value="TreeGrafter"/>
</dbReference>
<organism evidence="1 2">
    <name type="scientific">Candidatus Moduliflexus flocculans</name>
    <dbReference type="NCBI Taxonomy" id="1499966"/>
    <lineage>
        <taxon>Bacteria</taxon>
        <taxon>Candidatus Moduliflexota</taxon>
        <taxon>Candidatus Moduliflexia</taxon>
        <taxon>Candidatus Moduliflexales</taxon>
        <taxon>Candidatus Moduliflexaceae</taxon>
    </lineage>
</organism>
<dbReference type="EMBL" id="DF820459">
    <property type="protein sequence ID" value="GAK52918.1"/>
    <property type="molecule type" value="Genomic_DNA"/>
</dbReference>
<protein>
    <submittedName>
        <fullName evidence="1">Putative transcription regulator with HTH domain</fullName>
    </submittedName>
</protein>
<dbReference type="SUPFAM" id="SSF47413">
    <property type="entry name" value="lambda repressor-like DNA-binding domains"/>
    <property type="match status" value="1"/>
</dbReference>
<reference evidence="1 2" key="1">
    <citation type="journal article" date="2015" name="PeerJ">
        <title>First genomic representation of candidate bacterial phylum KSB3 points to enhanced environmental sensing as a trigger of wastewater bulking.</title>
        <authorList>
            <person name="Sekiguchi Y."/>
            <person name="Ohashi A."/>
            <person name="Parks D.H."/>
            <person name="Yamauchi T."/>
            <person name="Tyson G.W."/>
            <person name="Hugenholtz P."/>
        </authorList>
    </citation>
    <scope>NUCLEOTIDE SEQUENCE [LARGE SCALE GENOMIC DNA]</scope>
</reference>
<dbReference type="STRING" id="1499966.U14_04176"/>
<proteinExistence type="predicted"/>
<dbReference type="GO" id="GO:0006355">
    <property type="term" value="P:regulation of DNA-templated transcription"/>
    <property type="evidence" value="ECO:0007669"/>
    <property type="project" value="InterPro"/>
</dbReference>
<evidence type="ECO:0000313" key="2">
    <source>
        <dbReference type="Proteomes" id="UP000030700"/>
    </source>
</evidence>